<reference evidence="18 19" key="1">
    <citation type="journal article" date="2023" name="Environ Microbiome">
        <title>A coral-associated actinobacterium mitigates coral bleaching under heat stress.</title>
        <authorList>
            <person name="Li J."/>
            <person name="Zou Y."/>
            <person name="Li Q."/>
            <person name="Zhang J."/>
            <person name="Bourne D.G."/>
            <person name="Lyu Y."/>
            <person name="Liu C."/>
            <person name="Zhang S."/>
        </authorList>
    </citation>
    <scope>NUCLEOTIDE SEQUENCE [LARGE SCALE GENOMIC DNA]</scope>
    <source>
        <strain evidence="18 19">SCSIO 13291</strain>
    </source>
</reference>
<evidence type="ECO:0000313" key="18">
    <source>
        <dbReference type="EMBL" id="WZW98636.1"/>
    </source>
</evidence>
<dbReference type="Pfam" id="PF02283">
    <property type="entry name" value="CobU"/>
    <property type="match status" value="1"/>
</dbReference>
<keyword evidence="11 18" id="KW-0808">Transferase</keyword>
<dbReference type="GO" id="GO:0008820">
    <property type="term" value="F:cobinamide phosphate guanylyltransferase activity"/>
    <property type="evidence" value="ECO:0007669"/>
    <property type="project" value="UniProtKB-EC"/>
</dbReference>
<keyword evidence="19" id="KW-1185">Reference proteome</keyword>
<evidence type="ECO:0000256" key="1">
    <source>
        <dbReference type="ARBA" id="ARBA00000312"/>
    </source>
</evidence>
<dbReference type="PANTHER" id="PTHR34848:SF1">
    <property type="entry name" value="BIFUNCTIONAL ADENOSYLCOBALAMIN BIOSYNTHESIS PROTEIN COBU"/>
    <property type="match status" value="1"/>
</dbReference>
<protein>
    <recommendedName>
        <fullName evidence="16">Adenosylcobinamide kinase</fullName>
        <ecNumber evidence="8">2.7.1.156</ecNumber>
        <ecNumber evidence="9">2.7.7.62</ecNumber>
    </recommendedName>
    <alternativeName>
        <fullName evidence="17">Adenosylcobinamide-phosphate guanylyltransferase</fullName>
    </alternativeName>
</protein>
<dbReference type="CDD" id="cd00544">
    <property type="entry name" value="CobU"/>
    <property type="match status" value="1"/>
</dbReference>
<evidence type="ECO:0000313" key="19">
    <source>
        <dbReference type="Proteomes" id="UP001434337"/>
    </source>
</evidence>
<dbReference type="SUPFAM" id="SSF52540">
    <property type="entry name" value="P-loop containing nucleoside triphosphate hydrolases"/>
    <property type="match status" value="1"/>
</dbReference>
<dbReference type="GO" id="GO:0043752">
    <property type="term" value="F:adenosylcobinamide kinase activity"/>
    <property type="evidence" value="ECO:0007669"/>
    <property type="project" value="UniProtKB-EC"/>
</dbReference>
<evidence type="ECO:0000256" key="6">
    <source>
        <dbReference type="ARBA" id="ARBA00005159"/>
    </source>
</evidence>
<evidence type="ECO:0000256" key="4">
    <source>
        <dbReference type="ARBA" id="ARBA00003889"/>
    </source>
</evidence>
<evidence type="ECO:0000256" key="16">
    <source>
        <dbReference type="ARBA" id="ARBA00029570"/>
    </source>
</evidence>
<dbReference type="EC" id="2.7.1.156" evidence="8"/>
<name>A0ABZ3C8S7_9ACTN</name>
<gene>
    <name evidence="18" type="primary">cobU</name>
    <name evidence="18" type="ORF">PCC79_00055</name>
</gene>
<keyword evidence="13 18" id="KW-0418">Kinase</keyword>
<evidence type="ECO:0000256" key="15">
    <source>
        <dbReference type="ARBA" id="ARBA00023134"/>
    </source>
</evidence>
<dbReference type="NCBIfam" id="NF004469">
    <property type="entry name" value="PRK05800.1"/>
    <property type="match status" value="1"/>
</dbReference>
<keyword evidence="18" id="KW-0548">Nucleotidyltransferase</keyword>
<comment type="similarity">
    <text evidence="7">Belongs to the CobU/CobP family.</text>
</comment>
<dbReference type="PIRSF" id="PIRSF006135">
    <property type="entry name" value="CobU"/>
    <property type="match status" value="1"/>
</dbReference>
<evidence type="ECO:0000256" key="3">
    <source>
        <dbReference type="ARBA" id="ARBA00001522"/>
    </source>
</evidence>
<comment type="pathway">
    <text evidence="5">Cofactor biosynthesis; adenosylcobalamin biosynthesis; adenosylcobalamin from cob(II)yrinate a,c-diamide: step 6/7.</text>
</comment>
<comment type="catalytic activity">
    <reaction evidence="2">
        <text>adenosylcob(III)inamide phosphate + GTP + H(+) = adenosylcob(III)inamide-GDP + diphosphate</text>
        <dbReference type="Rhea" id="RHEA:22712"/>
        <dbReference type="ChEBI" id="CHEBI:15378"/>
        <dbReference type="ChEBI" id="CHEBI:33019"/>
        <dbReference type="ChEBI" id="CHEBI:37565"/>
        <dbReference type="ChEBI" id="CHEBI:58502"/>
        <dbReference type="ChEBI" id="CHEBI:60487"/>
        <dbReference type="EC" id="2.7.7.62"/>
    </reaction>
</comment>
<keyword evidence="15" id="KW-0342">GTP-binding</keyword>
<evidence type="ECO:0000256" key="11">
    <source>
        <dbReference type="ARBA" id="ARBA00022679"/>
    </source>
</evidence>
<comment type="pathway">
    <text evidence="6">Cofactor biosynthesis; adenosylcobalamin biosynthesis; adenosylcobalamin from cob(II)yrinate a,c-diamide: step 5/7.</text>
</comment>
<proteinExistence type="inferred from homology"/>
<keyword evidence="14" id="KW-0067">ATP-binding</keyword>
<dbReference type="Gene3D" id="3.40.50.300">
    <property type="entry name" value="P-loop containing nucleotide triphosphate hydrolases"/>
    <property type="match status" value="1"/>
</dbReference>
<dbReference type="InterPro" id="IPR003203">
    <property type="entry name" value="CobU/CobP"/>
</dbReference>
<evidence type="ECO:0000256" key="10">
    <source>
        <dbReference type="ARBA" id="ARBA00022573"/>
    </source>
</evidence>
<sequence>MRRLVIGGARSGKSRFAEQLVADAASVDYVATSEPRVDDPEWAERIAAHVARRPASWRTVETVDLAAVLGEGPGGGSAEPGAVILIDCLTVWLTRVMDACGCWEADAAEGLRCLGDRVDELVAALERTGRDVVLVTNEVGQGVVPATASGRLFRDQMGIVNARVAAVTDEVWWLVAGLPTRLKP</sequence>
<keyword evidence="12" id="KW-0547">Nucleotide-binding</keyword>
<keyword evidence="10" id="KW-0169">Cobalamin biosynthesis</keyword>
<organism evidence="18 19">
    <name type="scientific">Propioniciclava soli</name>
    <dbReference type="NCBI Taxonomy" id="2775081"/>
    <lineage>
        <taxon>Bacteria</taxon>
        <taxon>Bacillati</taxon>
        <taxon>Actinomycetota</taxon>
        <taxon>Actinomycetes</taxon>
        <taxon>Propionibacteriales</taxon>
        <taxon>Propionibacteriaceae</taxon>
        <taxon>Propioniciclava</taxon>
    </lineage>
</organism>
<comment type="catalytic activity">
    <reaction evidence="3">
        <text>adenosylcob(III)inamide + GTP = adenosylcob(III)inamide phosphate + GDP + H(+)</text>
        <dbReference type="Rhea" id="RHEA:15765"/>
        <dbReference type="ChEBI" id="CHEBI:2480"/>
        <dbReference type="ChEBI" id="CHEBI:15378"/>
        <dbReference type="ChEBI" id="CHEBI:37565"/>
        <dbReference type="ChEBI" id="CHEBI:58189"/>
        <dbReference type="ChEBI" id="CHEBI:58502"/>
        <dbReference type="EC" id="2.7.1.156"/>
    </reaction>
</comment>
<accession>A0ABZ3C8S7</accession>
<evidence type="ECO:0000256" key="2">
    <source>
        <dbReference type="ARBA" id="ARBA00000711"/>
    </source>
</evidence>
<evidence type="ECO:0000256" key="12">
    <source>
        <dbReference type="ARBA" id="ARBA00022741"/>
    </source>
</evidence>
<comment type="catalytic activity">
    <reaction evidence="1">
        <text>adenosylcob(III)inamide + ATP = adenosylcob(III)inamide phosphate + ADP + H(+)</text>
        <dbReference type="Rhea" id="RHEA:15769"/>
        <dbReference type="ChEBI" id="CHEBI:2480"/>
        <dbReference type="ChEBI" id="CHEBI:15378"/>
        <dbReference type="ChEBI" id="CHEBI:30616"/>
        <dbReference type="ChEBI" id="CHEBI:58502"/>
        <dbReference type="ChEBI" id="CHEBI:456216"/>
        <dbReference type="EC" id="2.7.1.156"/>
    </reaction>
</comment>
<dbReference type="EC" id="2.7.7.62" evidence="9"/>
<dbReference type="InterPro" id="IPR027417">
    <property type="entry name" value="P-loop_NTPase"/>
</dbReference>
<evidence type="ECO:0000256" key="5">
    <source>
        <dbReference type="ARBA" id="ARBA00004692"/>
    </source>
</evidence>
<evidence type="ECO:0000256" key="7">
    <source>
        <dbReference type="ARBA" id="ARBA00007490"/>
    </source>
</evidence>
<evidence type="ECO:0000256" key="13">
    <source>
        <dbReference type="ARBA" id="ARBA00022777"/>
    </source>
</evidence>
<dbReference type="Proteomes" id="UP001434337">
    <property type="component" value="Chromosome"/>
</dbReference>
<dbReference type="RefSeq" id="WP_342372629.1">
    <property type="nucleotide sequence ID" value="NZ_CP115965.1"/>
</dbReference>
<dbReference type="EMBL" id="CP115965">
    <property type="protein sequence ID" value="WZW98636.1"/>
    <property type="molecule type" value="Genomic_DNA"/>
</dbReference>
<dbReference type="PANTHER" id="PTHR34848">
    <property type="match status" value="1"/>
</dbReference>
<evidence type="ECO:0000256" key="9">
    <source>
        <dbReference type="ARBA" id="ARBA00012523"/>
    </source>
</evidence>
<comment type="function">
    <text evidence="4">Catalyzes ATP-dependent phosphorylation of adenosylcobinamide and addition of GMP to adenosylcobinamide phosphate.</text>
</comment>
<evidence type="ECO:0000256" key="14">
    <source>
        <dbReference type="ARBA" id="ARBA00022840"/>
    </source>
</evidence>
<evidence type="ECO:0000256" key="8">
    <source>
        <dbReference type="ARBA" id="ARBA00012016"/>
    </source>
</evidence>
<evidence type="ECO:0000256" key="17">
    <source>
        <dbReference type="ARBA" id="ARBA00030571"/>
    </source>
</evidence>